<reference evidence="1 2" key="1">
    <citation type="journal article" date="2016" name="PLoS Pathog.">
        <title>Biosynthesis of antibiotic leucinostatins in bio-control fungus Purpureocillium lilacinum and their inhibition on phytophthora revealed by genome mining.</title>
        <authorList>
            <person name="Wang G."/>
            <person name="Liu Z."/>
            <person name="Lin R."/>
            <person name="Li E."/>
            <person name="Mao Z."/>
            <person name="Ling J."/>
            <person name="Yang Y."/>
            <person name="Yin W.B."/>
            <person name="Xie B."/>
        </authorList>
    </citation>
    <scope>NUCLEOTIDE SEQUENCE [LARGE SCALE GENOMIC DNA]</scope>
    <source>
        <strain evidence="1">170</strain>
    </source>
</reference>
<gene>
    <name evidence="1" type="ORF">VFPPC_17594</name>
</gene>
<comment type="caution">
    <text evidence="1">The sequence shown here is derived from an EMBL/GenBank/DDBJ whole genome shotgun (WGS) entry which is preliminary data.</text>
</comment>
<proteinExistence type="predicted"/>
<evidence type="ECO:0000313" key="1">
    <source>
        <dbReference type="EMBL" id="OWT43243.1"/>
    </source>
</evidence>
<dbReference type="GeneID" id="33936537"/>
<organism evidence="1 2">
    <name type="scientific">Pochonia chlamydosporia 170</name>
    <dbReference type="NCBI Taxonomy" id="1380566"/>
    <lineage>
        <taxon>Eukaryota</taxon>
        <taxon>Fungi</taxon>
        <taxon>Dikarya</taxon>
        <taxon>Ascomycota</taxon>
        <taxon>Pezizomycotina</taxon>
        <taxon>Sordariomycetes</taxon>
        <taxon>Hypocreomycetidae</taxon>
        <taxon>Hypocreales</taxon>
        <taxon>Clavicipitaceae</taxon>
        <taxon>Pochonia</taxon>
    </lineage>
</organism>
<protein>
    <submittedName>
        <fullName evidence="1">Uncharacterized protein</fullName>
    </submittedName>
</protein>
<keyword evidence="2" id="KW-1185">Reference proteome</keyword>
<dbReference type="RefSeq" id="XP_022285683.1">
    <property type="nucleotide sequence ID" value="XM_022429290.1"/>
</dbReference>
<name>A0A219AR29_METCM</name>
<accession>A0A219AR29</accession>
<dbReference type="EMBL" id="LSBJ02000002">
    <property type="protein sequence ID" value="OWT43243.1"/>
    <property type="molecule type" value="Genomic_DNA"/>
</dbReference>
<dbReference type="AlphaFoldDB" id="A0A219AR29"/>
<dbReference type="Proteomes" id="UP000078397">
    <property type="component" value="Unassembled WGS sequence"/>
</dbReference>
<dbReference type="KEGG" id="pchm:VFPPC_17594"/>
<sequence length="206" mass="24077">MWKMGFVVIWTIFASKFQKTLNKDVRLLLHRWESFLRRKKQRVCQHQEKILYLAEGAEFDRQIFPYQVFSELIPLQKRMKPPYSVQSNFFRRVASMYTRYQSQSRRQHSGLRHDHSTFQSTFLLSKYLLLQADELTQNSPAEPGPARICLTVMVKSVHGEVPGIGEQGSATLERAAHSIWTNSVERHCVDGYPSDEYCQDYDGIVV</sequence>
<evidence type="ECO:0000313" key="2">
    <source>
        <dbReference type="Proteomes" id="UP000078397"/>
    </source>
</evidence>